<feature type="domain" description="Rhodopsin" evidence="10">
    <location>
        <begin position="291"/>
        <end position="533"/>
    </location>
</feature>
<evidence type="ECO:0000259" key="9">
    <source>
        <dbReference type="Pfam" id="PF09791"/>
    </source>
</evidence>
<feature type="domain" description="Oxidoreductase-like" evidence="9">
    <location>
        <begin position="145"/>
        <end position="189"/>
    </location>
</feature>
<dbReference type="EMBL" id="QPMT01000040">
    <property type="protein sequence ID" value="KAF4852171.1"/>
    <property type="molecule type" value="Genomic_DNA"/>
</dbReference>
<name>A0A9P5BTI9_COLSI</name>
<protein>
    <submittedName>
        <fullName evidence="11">UPF0651 protein</fullName>
    </submittedName>
</protein>
<comment type="subcellular location">
    <subcellularLocation>
        <location evidence="1">Membrane</location>
        <topology evidence="1">Multi-pass membrane protein</topology>
    </subcellularLocation>
</comment>
<dbReference type="InterPro" id="IPR019180">
    <property type="entry name" value="Oxidoreductase-like_N"/>
</dbReference>
<feature type="region of interest" description="Disordered" evidence="7">
    <location>
        <begin position="1"/>
        <end position="114"/>
    </location>
</feature>
<feature type="transmembrane region" description="Helical" evidence="8">
    <location>
        <begin position="386"/>
        <end position="409"/>
    </location>
</feature>
<feature type="transmembrane region" description="Helical" evidence="8">
    <location>
        <begin position="468"/>
        <end position="489"/>
    </location>
</feature>
<keyword evidence="6" id="KW-0175">Coiled coil</keyword>
<feature type="coiled-coil region" evidence="6">
    <location>
        <begin position="178"/>
        <end position="205"/>
    </location>
</feature>
<proteinExistence type="inferred from homology"/>
<dbReference type="OrthoDB" id="2496787at2759"/>
<dbReference type="InterPro" id="IPR052337">
    <property type="entry name" value="SAT4-like"/>
</dbReference>
<keyword evidence="12" id="KW-1185">Reference proteome</keyword>
<evidence type="ECO:0000256" key="4">
    <source>
        <dbReference type="ARBA" id="ARBA00023136"/>
    </source>
</evidence>
<dbReference type="InterPro" id="IPR049326">
    <property type="entry name" value="Rhodopsin_dom_fungi"/>
</dbReference>
<evidence type="ECO:0000256" key="1">
    <source>
        <dbReference type="ARBA" id="ARBA00004141"/>
    </source>
</evidence>
<dbReference type="Pfam" id="PF20684">
    <property type="entry name" value="Fung_rhodopsin"/>
    <property type="match status" value="1"/>
</dbReference>
<evidence type="ECO:0000256" key="3">
    <source>
        <dbReference type="ARBA" id="ARBA00022989"/>
    </source>
</evidence>
<comment type="caution">
    <text evidence="11">The sequence shown here is derived from an EMBL/GenBank/DDBJ whole genome shotgun (WGS) entry which is preliminary data.</text>
</comment>
<evidence type="ECO:0000256" key="2">
    <source>
        <dbReference type="ARBA" id="ARBA00022692"/>
    </source>
</evidence>
<dbReference type="Proteomes" id="UP000711996">
    <property type="component" value="Unassembled WGS sequence"/>
</dbReference>
<keyword evidence="2 8" id="KW-0812">Transmembrane</keyword>
<dbReference type="PANTHER" id="PTHR33048:SF143">
    <property type="entry name" value="EXTRACELLULAR MEMBRANE PROTEIN CFEM DOMAIN-CONTAINING PROTEIN-RELATED"/>
    <property type="match status" value="1"/>
</dbReference>
<organism evidence="11 12">
    <name type="scientific">Colletotrichum siamense</name>
    <name type="common">Anthracnose fungus</name>
    <dbReference type="NCBI Taxonomy" id="690259"/>
    <lineage>
        <taxon>Eukaryota</taxon>
        <taxon>Fungi</taxon>
        <taxon>Dikarya</taxon>
        <taxon>Ascomycota</taxon>
        <taxon>Pezizomycotina</taxon>
        <taxon>Sordariomycetes</taxon>
        <taxon>Hypocreomycetidae</taxon>
        <taxon>Glomerellales</taxon>
        <taxon>Glomerellaceae</taxon>
        <taxon>Colletotrichum</taxon>
        <taxon>Colletotrichum gloeosporioides species complex</taxon>
    </lineage>
</organism>
<feature type="compositionally biased region" description="Acidic residues" evidence="7">
    <location>
        <begin position="573"/>
        <end position="584"/>
    </location>
</feature>
<comment type="similarity">
    <text evidence="5">Belongs to the SAT4 family.</text>
</comment>
<accession>A0A9P5BTI9</accession>
<evidence type="ECO:0000313" key="11">
    <source>
        <dbReference type="EMBL" id="KAF4852171.1"/>
    </source>
</evidence>
<evidence type="ECO:0000256" key="8">
    <source>
        <dbReference type="SAM" id="Phobius"/>
    </source>
</evidence>
<dbReference type="PANTHER" id="PTHR33048">
    <property type="entry name" value="PTH11-LIKE INTEGRAL MEMBRANE PROTEIN (AFU_ORTHOLOGUE AFUA_5G11245)"/>
    <property type="match status" value="1"/>
</dbReference>
<evidence type="ECO:0000256" key="5">
    <source>
        <dbReference type="ARBA" id="ARBA00038359"/>
    </source>
</evidence>
<feature type="transmembrane region" description="Helical" evidence="8">
    <location>
        <begin position="275"/>
        <end position="295"/>
    </location>
</feature>
<reference evidence="11" key="1">
    <citation type="submission" date="2019-06" db="EMBL/GenBank/DDBJ databases">
        <authorList>
            <person name="Gan P."/>
            <person name="Shirasu K."/>
        </authorList>
    </citation>
    <scope>NUCLEOTIDE SEQUENCE [LARGE SCALE GENOMIC DNA]</scope>
    <source>
        <strain evidence="11">CAD2</strain>
    </source>
</reference>
<dbReference type="GO" id="GO:0016020">
    <property type="term" value="C:membrane"/>
    <property type="evidence" value="ECO:0007669"/>
    <property type="project" value="UniProtKB-SubCell"/>
</dbReference>
<feature type="transmembrane region" description="Helical" evidence="8">
    <location>
        <begin position="347"/>
        <end position="374"/>
    </location>
</feature>
<feature type="transmembrane region" description="Helical" evidence="8">
    <location>
        <begin position="429"/>
        <end position="448"/>
    </location>
</feature>
<dbReference type="Pfam" id="PF09791">
    <property type="entry name" value="Oxidored-like"/>
    <property type="match status" value="1"/>
</dbReference>
<feature type="compositionally biased region" description="Polar residues" evidence="7">
    <location>
        <begin position="548"/>
        <end position="560"/>
    </location>
</feature>
<feature type="region of interest" description="Disordered" evidence="7">
    <location>
        <begin position="548"/>
        <end position="597"/>
    </location>
</feature>
<keyword evidence="4 8" id="KW-0472">Membrane</keyword>
<evidence type="ECO:0000259" key="10">
    <source>
        <dbReference type="Pfam" id="PF20684"/>
    </source>
</evidence>
<evidence type="ECO:0000256" key="6">
    <source>
        <dbReference type="SAM" id="Coils"/>
    </source>
</evidence>
<keyword evidence="3 8" id="KW-1133">Transmembrane helix</keyword>
<feature type="transmembrane region" description="Helical" evidence="8">
    <location>
        <begin position="307"/>
        <end position="327"/>
    </location>
</feature>
<feature type="compositionally biased region" description="Low complexity" evidence="7">
    <location>
        <begin position="1"/>
        <end position="23"/>
    </location>
</feature>
<evidence type="ECO:0000256" key="7">
    <source>
        <dbReference type="SAM" id="MobiDB-lite"/>
    </source>
</evidence>
<dbReference type="AlphaFoldDB" id="A0A9P5BTI9"/>
<gene>
    <name evidence="11" type="ORF">CGCSCA2_v010638</name>
</gene>
<sequence>MSTPGRLLPRLRPLVPRIARPPRNAFITIQAQTGPDPIEPSKPQAHPLGAYYESILTSPQPIPDVKPEEPPSSSAAKQEEQQGRKTSPLSPSHPEPSAEALSAQPVPTPPPQTAAEKAAIVFGSALAGPAERKKRLEEMRAKSTTVAGVVIPPKPEEPDNCCMSGCVNCVWDRFREEMEEWSAANAEAQLKLREQQEDKGEAVADTMSMDDDGGGSETNWVPKDPKIAKDMWDEKLYGDIPVGIREFMKTEKKLKNITWTACDFPLNDEVQATKIVRIVLFAILPTLSVILRVVTKFARLSPWGWDDYTILVSYVILLGYVSLHFYLENNGAGKDLWTLNERQIMNFFKAFYALQVLYHSCIDLIKASILFMYLRIFHLPGEKVRIVLWVTLILNILNGLIFILVGLFQCQPISLAWKFWTGEVTGKCIDIVQLALAHAGINIALDVWMLIIPATQIWNMNLATKKKFAIMFMFGLGLFLTVVCCYRITQILEFKKYPLNPTVAMMPSVIWSDIELYVGVFTACIPNLRQFFVRFILGQSEKKKRLSSALTGSANSNMTPRSKRSTLSHNLSEFDDLDNLDADDISSPQTPSKPPHV</sequence>
<evidence type="ECO:0000313" key="12">
    <source>
        <dbReference type="Proteomes" id="UP000711996"/>
    </source>
</evidence>